<gene>
    <name evidence="1" type="ORF">AVEN_235159_1</name>
</gene>
<proteinExistence type="predicted"/>
<evidence type="ECO:0000313" key="1">
    <source>
        <dbReference type="EMBL" id="GBM60897.1"/>
    </source>
</evidence>
<reference evidence="1 2" key="1">
    <citation type="journal article" date="2019" name="Sci. Rep.">
        <title>Orb-weaving spider Araneus ventricosus genome elucidates the spidroin gene catalogue.</title>
        <authorList>
            <person name="Kono N."/>
            <person name="Nakamura H."/>
            <person name="Ohtoshi R."/>
            <person name="Moran D.A.P."/>
            <person name="Shinohara A."/>
            <person name="Yoshida Y."/>
            <person name="Fujiwara M."/>
            <person name="Mori M."/>
            <person name="Tomita M."/>
            <person name="Arakawa K."/>
        </authorList>
    </citation>
    <scope>NUCLEOTIDE SEQUENCE [LARGE SCALE GENOMIC DNA]</scope>
</reference>
<dbReference type="AlphaFoldDB" id="A0A4Y2H5U3"/>
<name>A0A4Y2H5U3_ARAVE</name>
<evidence type="ECO:0000313" key="2">
    <source>
        <dbReference type="Proteomes" id="UP000499080"/>
    </source>
</evidence>
<protein>
    <submittedName>
        <fullName evidence="1">Uncharacterized protein</fullName>
    </submittedName>
</protein>
<dbReference type="Proteomes" id="UP000499080">
    <property type="component" value="Unassembled WGS sequence"/>
</dbReference>
<comment type="caution">
    <text evidence="1">The sequence shown here is derived from an EMBL/GenBank/DDBJ whole genome shotgun (WGS) entry which is preliminary data.</text>
</comment>
<dbReference type="EMBL" id="BGPR01001744">
    <property type="protein sequence ID" value="GBM60897.1"/>
    <property type="molecule type" value="Genomic_DNA"/>
</dbReference>
<accession>A0A4Y2H5U3</accession>
<organism evidence="1 2">
    <name type="scientific">Araneus ventricosus</name>
    <name type="common">Orbweaver spider</name>
    <name type="synonym">Epeira ventricosa</name>
    <dbReference type="NCBI Taxonomy" id="182803"/>
    <lineage>
        <taxon>Eukaryota</taxon>
        <taxon>Metazoa</taxon>
        <taxon>Ecdysozoa</taxon>
        <taxon>Arthropoda</taxon>
        <taxon>Chelicerata</taxon>
        <taxon>Arachnida</taxon>
        <taxon>Araneae</taxon>
        <taxon>Araneomorphae</taxon>
        <taxon>Entelegynae</taxon>
        <taxon>Araneoidea</taxon>
        <taxon>Araneidae</taxon>
        <taxon>Araneus</taxon>
    </lineage>
</organism>
<sequence length="84" mass="9666">MFDPRQIKRVPIPKTRRILSGIGFRARSLAAPNPRPTTMPPRPINDVLKMFHCVMMVRTTEDHKSLAMYNDGTKKKLKLNCFPS</sequence>
<keyword evidence="2" id="KW-1185">Reference proteome</keyword>